<dbReference type="PROSITE" id="PS50077">
    <property type="entry name" value="HEAT_REPEAT"/>
    <property type="match status" value="6"/>
</dbReference>
<feature type="repeat" description="HEAT" evidence="2">
    <location>
        <begin position="424"/>
        <end position="462"/>
    </location>
</feature>
<feature type="repeat" description="HEAT" evidence="2">
    <location>
        <begin position="187"/>
        <end position="225"/>
    </location>
</feature>
<organism evidence="4">
    <name type="scientific">Percolomonas cosmopolitus</name>
    <dbReference type="NCBI Taxonomy" id="63605"/>
    <lineage>
        <taxon>Eukaryota</taxon>
        <taxon>Discoba</taxon>
        <taxon>Heterolobosea</taxon>
        <taxon>Tetramitia</taxon>
        <taxon>Eutetramitia</taxon>
        <taxon>Percolomonadidae</taxon>
        <taxon>Percolomonas</taxon>
    </lineage>
</organism>
<reference evidence="4" key="1">
    <citation type="submission" date="2021-01" db="EMBL/GenBank/DDBJ databases">
        <authorList>
            <person name="Corre E."/>
            <person name="Pelletier E."/>
            <person name="Niang G."/>
            <person name="Scheremetjew M."/>
            <person name="Finn R."/>
            <person name="Kale V."/>
            <person name="Holt S."/>
            <person name="Cochrane G."/>
            <person name="Meng A."/>
            <person name="Brown T."/>
            <person name="Cohen L."/>
        </authorList>
    </citation>
    <scope>NUCLEOTIDE SEQUENCE</scope>
    <source>
        <strain evidence="4">WS</strain>
    </source>
</reference>
<dbReference type="InterPro" id="IPR016024">
    <property type="entry name" value="ARM-type_fold"/>
</dbReference>
<proteinExistence type="predicted"/>
<gene>
    <name evidence="4" type="ORF">PCOS0759_LOCUS7723</name>
</gene>
<feature type="compositionally biased region" description="Basic and acidic residues" evidence="3">
    <location>
        <begin position="685"/>
        <end position="695"/>
    </location>
</feature>
<feature type="repeat" description="HEAT" evidence="2">
    <location>
        <begin position="305"/>
        <end position="342"/>
    </location>
</feature>
<dbReference type="Gene3D" id="1.25.10.10">
    <property type="entry name" value="Leucine-rich Repeat Variant"/>
    <property type="match status" value="1"/>
</dbReference>
<dbReference type="PANTHER" id="PTHR10648:SF1">
    <property type="entry name" value="SERINE_THREONINE-PROTEIN PHOSPHATASE 4 REGULATORY SUBUNIT 1"/>
    <property type="match status" value="1"/>
</dbReference>
<evidence type="ECO:0000256" key="2">
    <source>
        <dbReference type="PROSITE-ProRule" id="PRU00103"/>
    </source>
</evidence>
<sequence length="720" mass="82115">MCLLCWGLPQDTTFEAKHISVTYILAFPARILELDCTLLLLSTHHHLLLLLLFYCCIVFFSHTGVPQNTFDLHAMYEDDNGFEDEDEFMFSEYAVDDTLDGLTRLEKYYNSEFNLQRLVLVRDIYDTAVDAGYEQSKKRLLPLLTNFVSDSEPAVRQVFAEQLYPLALLFLDNAEGSEGYNELIGTFVPYTFELIIDKKTEVAEVATDSLLRMAELIKKEHIESQLLSVVVNLAHDDRVEEYRIAAAKLFNQLAHIFGDKLCRDVVVTEMASLAEDASLVVRKTVSQNLGKICMIIGTECTVQKVLPFFLELAKDDIWGVRKACVESLPAIAKCVTSKIRTTVLSELFETFCDDVSRWVKMEAYKQLGPLIATFKGNEVNDRLVHHFTDMAYQGEQSDSDMVEFCAFNFPAVALTIGPERWNLLEPAFLALYKDMQWKVRRSLACSLHDVANIVGTEITERTLLSAFEKFLEDLDEVKMGVVSNLASFMQVLSPKMRSKYLGVICFLPDKTDVWRIRDEISKQLGDLAQLLPPTEVRTKLLPLAFKLMDDQFHVVRKTALQCTGKVMARLHDDPQGEADFIEFLRSMAVSPSFTKRQMFIIACSHMVDFVQPQIFEKEFLPLVDKMKTDRVSNIRIGLAKLITDDILQNDDWKDNDVIESIREHLKHDKDRDVVYFSNRAKIKEVRTHEPVDHPHSSSLAKGGDNAVQQKKDKGSDEKGE</sequence>
<accession>A0A7S1PK26</accession>
<name>A0A7S1PK26_9EUKA</name>
<dbReference type="SUPFAM" id="SSF48371">
    <property type="entry name" value="ARM repeat"/>
    <property type="match status" value="1"/>
</dbReference>
<feature type="repeat" description="HEAT" evidence="2">
    <location>
        <begin position="140"/>
        <end position="178"/>
    </location>
</feature>
<dbReference type="InterPro" id="IPR051023">
    <property type="entry name" value="PP2A_Regulatory_Subunit_A"/>
</dbReference>
<feature type="repeat" description="HEAT" evidence="2">
    <location>
        <begin position="266"/>
        <end position="304"/>
    </location>
</feature>
<dbReference type="GO" id="GO:0005737">
    <property type="term" value="C:cytoplasm"/>
    <property type="evidence" value="ECO:0007669"/>
    <property type="project" value="TreeGrafter"/>
</dbReference>
<dbReference type="InterPro" id="IPR000357">
    <property type="entry name" value="HEAT"/>
</dbReference>
<feature type="repeat" description="HEAT" evidence="2">
    <location>
        <begin position="226"/>
        <end position="264"/>
    </location>
</feature>
<dbReference type="InterPro" id="IPR021133">
    <property type="entry name" value="HEAT_type_2"/>
</dbReference>
<dbReference type="PANTHER" id="PTHR10648">
    <property type="entry name" value="SERINE/THREONINE-PROTEIN PHOSPHATASE PP2A 65 KDA REGULATORY SUBUNIT"/>
    <property type="match status" value="1"/>
</dbReference>
<evidence type="ECO:0000256" key="1">
    <source>
        <dbReference type="ARBA" id="ARBA00022737"/>
    </source>
</evidence>
<dbReference type="EMBL" id="HBGD01009387">
    <property type="protein sequence ID" value="CAD9084469.1"/>
    <property type="molecule type" value="Transcribed_RNA"/>
</dbReference>
<dbReference type="AlphaFoldDB" id="A0A7S1PK26"/>
<dbReference type="Pfam" id="PF02985">
    <property type="entry name" value="HEAT"/>
    <property type="match status" value="1"/>
</dbReference>
<protein>
    <recommendedName>
        <fullName evidence="5">Serine/threonine-protein phosphatase 4 regulatory subunit 1</fullName>
    </recommendedName>
</protein>
<feature type="compositionally biased region" description="Basic and acidic residues" evidence="3">
    <location>
        <begin position="709"/>
        <end position="720"/>
    </location>
</feature>
<dbReference type="GO" id="GO:0019888">
    <property type="term" value="F:protein phosphatase regulator activity"/>
    <property type="evidence" value="ECO:0007669"/>
    <property type="project" value="TreeGrafter"/>
</dbReference>
<feature type="region of interest" description="Disordered" evidence="3">
    <location>
        <begin position="685"/>
        <end position="720"/>
    </location>
</feature>
<dbReference type="InterPro" id="IPR011989">
    <property type="entry name" value="ARM-like"/>
</dbReference>
<evidence type="ECO:0008006" key="5">
    <source>
        <dbReference type="Google" id="ProtNLM"/>
    </source>
</evidence>
<keyword evidence="1" id="KW-0677">Repeat</keyword>
<evidence type="ECO:0000256" key="3">
    <source>
        <dbReference type="SAM" id="MobiDB-lite"/>
    </source>
</evidence>
<evidence type="ECO:0000313" key="4">
    <source>
        <dbReference type="EMBL" id="CAD9084469.1"/>
    </source>
</evidence>